<dbReference type="InParanoid" id="A0A075B676"/>
<dbReference type="AGR" id="MGI:5009890"/>
<name>A0A075B676_MOUSE</name>
<evidence type="ECO:0000313" key="2">
    <source>
        <dbReference type="MGI" id="MGI:5009890"/>
    </source>
</evidence>
<evidence type="ECO:0000313" key="1">
    <source>
        <dbReference type="Ensembl" id="ENSMUSP00000128354.2"/>
    </source>
</evidence>
<organism evidence="1 4">
    <name type="scientific">Mus musculus</name>
    <name type="common">Mouse</name>
    <dbReference type="NCBI Taxonomy" id="10090"/>
    <lineage>
        <taxon>Eukaryota</taxon>
        <taxon>Metazoa</taxon>
        <taxon>Chordata</taxon>
        <taxon>Craniata</taxon>
        <taxon>Vertebrata</taxon>
        <taxon>Euteleostomi</taxon>
        <taxon>Mammalia</taxon>
        <taxon>Eutheria</taxon>
        <taxon>Euarchontoglires</taxon>
        <taxon>Glires</taxon>
        <taxon>Rodentia</taxon>
        <taxon>Myomorpha</taxon>
        <taxon>Muroidea</taxon>
        <taxon>Muridae</taxon>
        <taxon>Murinae</taxon>
        <taxon>Mus</taxon>
        <taxon>Mus</taxon>
    </lineage>
</organism>
<reference evidence="1" key="3">
    <citation type="submission" date="2025-08" db="UniProtKB">
        <authorList>
            <consortium name="Ensembl"/>
        </authorList>
    </citation>
    <scope>IDENTIFICATION</scope>
    <source>
        <strain evidence="1">C57BL/6J</strain>
    </source>
</reference>
<dbReference type="AlphaFoldDB" id="A0A075B676"/>
<dbReference type="Proteomes" id="UP000000589">
    <property type="component" value="Chromosome 12"/>
</dbReference>
<dbReference type="HOGENOM" id="CLU_2418797_0_0_1"/>
<dbReference type="RNAct" id="A0A075B676">
    <property type="molecule type" value="protein"/>
</dbReference>
<protein>
    <submittedName>
        <fullName evidence="1">Predicted gene, 54608</fullName>
    </submittedName>
</protein>
<sequence length="92" mass="9979">HGCVLRPQTVYFQVKCVFVIISGDGESALHCVYIVGATSTTKNYCHPLQPLPWSLKDPGHSVVSELIQRLPRRVSATLQAALSLPQTPPASP</sequence>
<dbReference type="MGI" id="MGI:5009890">
    <property type="gene designation" value="Ighv5-8"/>
</dbReference>
<dbReference type="AGR" id="MGI:6845694"/>
<dbReference type="VEuPathDB" id="HostDB:ENSMUSG00000090395"/>
<reference evidence="1" key="4">
    <citation type="submission" date="2025-09" db="UniProtKB">
        <authorList>
            <consortium name="Ensembl"/>
        </authorList>
    </citation>
    <scope>IDENTIFICATION</scope>
    <source>
        <strain evidence="1">C57BL/6J</strain>
    </source>
</reference>
<reference evidence="1 4" key="1">
    <citation type="journal article" date="2009" name="PLoS Biol.">
        <title>Lineage-specific biology revealed by a finished genome assembly of the mouse.</title>
        <authorList>
            <consortium name="Mouse Genome Sequencing Consortium"/>
            <person name="Church D.M."/>
            <person name="Goodstadt L."/>
            <person name="Hillier L.W."/>
            <person name="Zody M.C."/>
            <person name="Goldstein S."/>
            <person name="She X."/>
            <person name="Bult C.J."/>
            <person name="Agarwala R."/>
            <person name="Cherry J.L."/>
            <person name="DiCuccio M."/>
            <person name="Hlavina W."/>
            <person name="Kapustin Y."/>
            <person name="Meric P."/>
            <person name="Maglott D."/>
            <person name="Birtle Z."/>
            <person name="Marques A.C."/>
            <person name="Graves T."/>
            <person name="Zhou S."/>
            <person name="Teague B."/>
            <person name="Potamousis K."/>
            <person name="Churas C."/>
            <person name="Place M."/>
            <person name="Herschleb J."/>
            <person name="Runnheim R."/>
            <person name="Forrest D."/>
            <person name="Amos-Landgraf J."/>
            <person name="Schwartz D.C."/>
            <person name="Cheng Z."/>
            <person name="Lindblad-Toh K."/>
            <person name="Eichler E.E."/>
            <person name="Ponting C.P."/>
        </authorList>
    </citation>
    <scope>NUCLEOTIDE SEQUENCE [LARGE SCALE GENOMIC DNA]</scope>
    <source>
        <strain evidence="1 4">C57BL/6J</strain>
    </source>
</reference>
<keyword evidence="4" id="KW-1185">Reference proteome</keyword>
<dbReference type="MGI" id="MGI:6845694">
    <property type="gene designation" value="Gm54608"/>
</dbReference>
<evidence type="ECO:0000313" key="3">
    <source>
        <dbReference type="MGI" id="MGI:6845694"/>
    </source>
</evidence>
<dbReference type="Ensembl" id="ENSMUST00000166255.2">
    <property type="protein sequence ID" value="ENSMUSP00000128354.2"/>
    <property type="gene ID" value="ENSMUSG00000090395.2"/>
</dbReference>
<gene>
    <name evidence="2" type="primary">Ighv5-8</name>
    <name evidence="1 3" type="synonym">Gm54608</name>
</gene>
<reference evidence="1 4" key="2">
    <citation type="journal article" date="2011" name="PLoS Biol.">
        <title>Modernizing reference genome assemblies.</title>
        <authorList>
            <person name="Church D.M."/>
            <person name="Schneider V.A."/>
            <person name="Graves T."/>
            <person name="Auger K."/>
            <person name="Cunningham F."/>
            <person name="Bouk N."/>
            <person name="Chen H.C."/>
            <person name="Agarwala R."/>
            <person name="McLaren W.M."/>
            <person name="Ritchie G.R."/>
            <person name="Albracht D."/>
            <person name="Kremitzki M."/>
            <person name="Rock S."/>
            <person name="Kotkiewicz H."/>
            <person name="Kremitzki C."/>
            <person name="Wollam A."/>
            <person name="Trani L."/>
            <person name="Fulton L."/>
            <person name="Fulton R."/>
            <person name="Matthews L."/>
            <person name="Whitehead S."/>
            <person name="Chow W."/>
            <person name="Torrance J."/>
            <person name="Dunn M."/>
            <person name="Harden G."/>
            <person name="Threadgold G."/>
            <person name="Wood J."/>
            <person name="Collins J."/>
            <person name="Heath P."/>
            <person name="Griffiths G."/>
            <person name="Pelan S."/>
            <person name="Grafham D."/>
            <person name="Eichler E.E."/>
            <person name="Weinstock G."/>
            <person name="Mardis E.R."/>
            <person name="Wilson R.K."/>
            <person name="Howe K."/>
            <person name="Flicek P."/>
            <person name="Hubbard T."/>
        </authorList>
    </citation>
    <scope>NUCLEOTIDE SEQUENCE [LARGE SCALE GENOMIC DNA]</scope>
    <source>
        <strain evidence="1 4">C57BL/6J</strain>
    </source>
</reference>
<evidence type="ECO:0000313" key="4">
    <source>
        <dbReference type="Proteomes" id="UP000000589"/>
    </source>
</evidence>
<proteinExistence type="predicted"/>
<accession>A0A075B676</accession>